<protein>
    <submittedName>
        <fullName evidence="1">Uncharacterized protein</fullName>
    </submittedName>
</protein>
<dbReference type="Proteomes" id="UP000827986">
    <property type="component" value="Unassembled WGS sequence"/>
</dbReference>
<accession>A0A9D3XKA5</accession>
<name>A0A9D3XKA5_9SAUR</name>
<gene>
    <name evidence="1" type="ORF">KIL84_005233</name>
</gene>
<organism evidence="1 2">
    <name type="scientific">Mauremys mutica</name>
    <name type="common">yellowpond turtle</name>
    <dbReference type="NCBI Taxonomy" id="74926"/>
    <lineage>
        <taxon>Eukaryota</taxon>
        <taxon>Metazoa</taxon>
        <taxon>Chordata</taxon>
        <taxon>Craniata</taxon>
        <taxon>Vertebrata</taxon>
        <taxon>Euteleostomi</taxon>
        <taxon>Archelosauria</taxon>
        <taxon>Testudinata</taxon>
        <taxon>Testudines</taxon>
        <taxon>Cryptodira</taxon>
        <taxon>Durocryptodira</taxon>
        <taxon>Testudinoidea</taxon>
        <taxon>Geoemydidae</taxon>
        <taxon>Geoemydinae</taxon>
        <taxon>Mauremys</taxon>
    </lineage>
</organism>
<proteinExistence type="predicted"/>
<reference evidence="1" key="1">
    <citation type="submission" date="2021-09" db="EMBL/GenBank/DDBJ databases">
        <title>The genome of Mauremys mutica provides insights into the evolution of semi-aquatic lifestyle.</title>
        <authorList>
            <person name="Gong S."/>
            <person name="Gao Y."/>
        </authorList>
    </citation>
    <scope>NUCLEOTIDE SEQUENCE</scope>
    <source>
        <strain evidence="1">MM-2020</strain>
        <tissue evidence="1">Muscle</tissue>
    </source>
</reference>
<evidence type="ECO:0000313" key="1">
    <source>
        <dbReference type="EMBL" id="KAH1181507.1"/>
    </source>
</evidence>
<dbReference type="AlphaFoldDB" id="A0A9D3XKA5"/>
<keyword evidence="2" id="KW-1185">Reference proteome</keyword>
<comment type="caution">
    <text evidence="1">The sequence shown here is derived from an EMBL/GenBank/DDBJ whole genome shotgun (WGS) entry which is preliminary data.</text>
</comment>
<evidence type="ECO:0000313" key="2">
    <source>
        <dbReference type="Proteomes" id="UP000827986"/>
    </source>
</evidence>
<sequence length="102" mass="11573">MLSWFPKVLPVTQQSKITSNFKHDVVTCNATYSSYPRACISHFFLPCYVGNDVDSFLPTFRELQEAMAFHAEATSTLQQGNVIPSLGRYTQPCLRSWLHRGS</sequence>
<dbReference type="EMBL" id="JAHDVG010000468">
    <property type="protein sequence ID" value="KAH1181507.1"/>
    <property type="molecule type" value="Genomic_DNA"/>
</dbReference>